<keyword evidence="6" id="KW-1185">Reference proteome</keyword>
<name>A0A553V0V4_9DEIO</name>
<keyword evidence="1" id="KW-0378">Hydrolase</keyword>
<feature type="compositionally biased region" description="Pro residues" evidence="2">
    <location>
        <begin position="633"/>
        <end position="679"/>
    </location>
</feature>
<organism evidence="5 6">
    <name type="scientific">Deinococcus detaillensis</name>
    <dbReference type="NCBI Taxonomy" id="2592048"/>
    <lineage>
        <taxon>Bacteria</taxon>
        <taxon>Thermotogati</taxon>
        <taxon>Deinococcota</taxon>
        <taxon>Deinococci</taxon>
        <taxon>Deinococcales</taxon>
        <taxon>Deinococcaceae</taxon>
        <taxon>Deinococcus</taxon>
    </lineage>
</organism>
<dbReference type="GO" id="GO:0008745">
    <property type="term" value="F:N-acetylmuramoyl-L-alanine amidase activity"/>
    <property type="evidence" value="ECO:0007669"/>
    <property type="project" value="InterPro"/>
</dbReference>
<keyword evidence="3" id="KW-0732">Signal</keyword>
<evidence type="ECO:0000256" key="1">
    <source>
        <dbReference type="ARBA" id="ARBA00022801"/>
    </source>
</evidence>
<gene>
    <name evidence="5" type="ORF">FNU79_07815</name>
</gene>
<dbReference type="CDD" id="cd02696">
    <property type="entry name" value="MurNAc-LAA"/>
    <property type="match status" value="1"/>
</dbReference>
<feature type="chain" id="PRO_5021919650" evidence="3">
    <location>
        <begin position="41"/>
        <end position="679"/>
    </location>
</feature>
<dbReference type="RefSeq" id="WP_143720320.1">
    <property type="nucleotide sequence ID" value="NZ_VKDB01000006.1"/>
</dbReference>
<dbReference type="PANTHER" id="PTHR30404">
    <property type="entry name" value="N-ACETYLMURAMOYL-L-ALANINE AMIDASE"/>
    <property type="match status" value="1"/>
</dbReference>
<proteinExistence type="predicted"/>
<comment type="caution">
    <text evidence="5">The sequence shown here is derived from an EMBL/GenBank/DDBJ whole genome shotgun (WGS) entry which is preliminary data.</text>
</comment>
<sequence>MTNRQRVQLSLPLKAGAKVAAMRLCCGFALTLALCSSAHAAAPEIVVAYPPANSNVPYDHVIFEGHVSPSASLSINGRALNVGADGLFMEWLPLSAGKNALKLISTLGSQSRAVMFNVTFSLPRALSARPTAIKAGTLSPAQPLTLYTRVPVEGRSLVVGFQGSPGGKASVTVSGWGTFRLTEQTASARPPRAAGWYQTTLTLPENLALSAAAVKVSLTGTDGKTVTATALGKVTSNPSGAARVAEVSAADVGLGVNPSTSAFATGPETTDLLFPKQGQRLSVLGNLGEDYLVQGPDGLATALKSVLTLLPIGTPPPQAAAGTPQLLDLPDEWQVRLPIAQRTPLSLEETSAGSNAGLTLTLASASLPAGRLAAANAPELNWMPSGSALQLSVTLPQVQNWGYFVSYQQGALILHLRKAPSLDVAQPLKGRVILIDPGHGGSELGGAGSLGEPEKNVTLPIAARVADLLRAQGADARLTRDRDVRVALYDRPLMAETLKADLLISIHANALPDGVDPRQRRGLELYSFHPMTWGLASALLRSIPRSAPQLLVSTLPPLGIPGLRVSSLALTRPTSQRSLLIEMAYLTQADDLRLLMSGAGREALAQGIAQGIADDYAQQTQYQIQRQSAQPTPTAPQPFPELTPLPRAPQPDAPLVPPPAPSLPATPIPVLPLQPISEP</sequence>
<dbReference type="InterPro" id="IPR002508">
    <property type="entry name" value="MurNAc-LAA_cat"/>
</dbReference>
<evidence type="ECO:0000259" key="4">
    <source>
        <dbReference type="SMART" id="SM00646"/>
    </source>
</evidence>
<dbReference type="OrthoDB" id="53128at2"/>
<dbReference type="InterPro" id="IPR050695">
    <property type="entry name" value="N-acetylmuramoyl_amidase_3"/>
</dbReference>
<dbReference type="SUPFAM" id="SSF53187">
    <property type="entry name" value="Zn-dependent exopeptidases"/>
    <property type="match status" value="1"/>
</dbReference>
<feature type="domain" description="MurNAc-LAA" evidence="4">
    <location>
        <begin position="492"/>
        <end position="613"/>
    </location>
</feature>
<dbReference type="GO" id="GO:0030288">
    <property type="term" value="C:outer membrane-bounded periplasmic space"/>
    <property type="evidence" value="ECO:0007669"/>
    <property type="project" value="TreeGrafter"/>
</dbReference>
<dbReference type="GO" id="GO:0009253">
    <property type="term" value="P:peptidoglycan catabolic process"/>
    <property type="evidence" value="ECO:0007669"/>
    <property type="project" value="InterPro"/>
</dbReference>
<dbReference type="EMBL" id="VKDB01000006">
    <property type="protein sequence ID" value="TSA86088.1"/>
    <property type="molecule type" value="Genomic_DNA"/>
</dbReference>
<dbReference type="SMART" id="SM00646">
    <property type="entry name" value="Ami_3"/>
    <property type="match status" value="1"/>
</dbReference>
<dbReference type="Pfam" id="PF01520">
    <property type="entry name" value="Amidase_3"/>
    <property type="match status" value="1"/>
</dbReference>
<accession>A0A553V0V4</accession>
<feature type="region of interest" description="Disordered" evidence="2">
    <location>
        <begin position="622"/>
        <end position="679"/>
    </location>
</feature>
<feature type="compositionally biased region" description="Low complexity" evidence="2">
    <location>
        <begin position="622"/>
        <end position="632"/>
    </location>
</feature>
<protein>
    <submittedName>
        <fullName evidence="5">N-acetylmuramoyl-L-alanine amidase</fullName>
    </submittedName>
</protein>
<evidence type="ECO:0000256" key="2">
    <source>
        <dbReference type="SAM" id="MobiDB-lite"/>
    </source>
</evidence>
<dbReference type="Gene3D" id="3.40.630.40">
    <property type="entry name" value="Zn-dependent exopeptidases"/>
    <property type="match status" value="1"/>
</dbReference>
<evidence type="ECO:0000313" key="5">
    <source>
        <dbReference type="EMBL" id="TSA86088.1"/>
    </source>
</evidence>
<dbReference type="PANTHER" id="PTHR30404:SF0">
    <property type="entry name" value="N-ACETYLMURAMOYL-L-ALANINE AMIDASE AMIC"/>
    <property type="match status" value="1"/>
</dbReference>
<evidence type="ECO:0000256" key="3">
    <source>
        <dbReference type="SAM" id="SignalP"/>
    </source>
</evidence>
<dbReference type="Proteomes" id="UP000316092">
    <property type="component" value="Unassembled WGS sequence"/>
</dbReference>
<reference evidence="5 6" key="1">
    <citation type="submission" date="2019-07" db="EMBL/GenBank/DDBJ databases">
        <title>Deinococcus detaillus sp. nov., isolated from humus soil in Antarctica.</title>
        <authorList>
            <person name="Zhang K."/>
        </authorList>
    </citation>
    <scope>NUCLEOTIDE SEQUENCE [LARGE SCALE GENOMIC DNA]</scope>
    <source>
        <strain evidence="5 6">H1</strain>
    </source>
</reference>
<feature type="signal peptide" evidence="3">
    <location>
        <begin position="1"/>
        <end position="40"/>
    </location>
</feature>
<dbReference type="AlphaFoldDB" id="A0A553V0V4"/>
<evidence type="ECO:0000313" key="6">
    <source>
        <dbReference type="Proteomes" id="UP000316092"/>
    </source>
</evidence>